<feature type="non-terminal residue" evidence="1">
    <location>
        <position position="130"/>
    </location>
</feature>
<organism evidence="1 2">
    <name type="scientific">Setomelanomma holmii</name>
    <dbReference type="NCBI Taxonomy" id="210430"/>
    <lineage>
        <taxon>Eukaryota</taxon>
        <taxon>Fungi</taxon>
        <taxon>Dikarya</taxon>
        <taxon>Ascomycota</taxon>
        <taxon>Pezizomycotina</taxon>
        <taxon>Dothideomycetes</taxon>
        <taxon>Pleosporomycetidae</taxon>
        <taxon>Pleosporales</taxon>
        <taxon>Pleosporineae</taxon>
        <taxon>Phaeosphaeriaceae</taxon>
        <taxon>Setomelanomma</taxon>
    </lineage>
</organism>
<feature type="non-terminal residue" evidence="1">
    <location>
        <position position="1"/>
    </location>
</feature>
<dbReference type="OrthoDB" id="19653at2759"/>
<gene>
    <name evidence="1" type="ORF">EK21DRAFT_21454</name>
</gene>
<dbReference type="EMBL" id="ML978269">
    <property type="protein sequence ID" value="KAF2025311.1"/>
    <property type="molecule type" value="Genomic_DNA"/>
</dbReference>
<reference evidence="1" key="1">
    <citation type="journal article" date="2020" name="Stud. Mycol.">
        <title>101 Dothideomycetes genomes: a test case for predicting lifestyles and emergence of pathogens.</title>
        <authorList>
            <person name="Haridas S."/>
            <person name="Albert R."/>
            <person name="Binder M."/>
            <person name="Bloem J."/>
            <person name="Labutti K."/>
            <person name="Salamov A."/>
            <person name="Andreopoulos B."/>
            <person name="Baker S."/>
            <person name="Barry K."/>
            <person name="Bills G."/>
            <person name="Bluhm B."/>
            <person name="Cannon C."/>
            <person name="Castanera R."/>
            <person name="Culley D."/>
            <person name="Daum C."/>
            <person name="Ezra D."/>
            <person name="Gonzalez J."/>
            <person name="Henrissat B."/>
            <person name="Kuo A."/>
            <person name="Liang C."/>
            <person name="Lipzen A."/>
            <person name="Lutzoni F."/>
            <person name="Magnuson J."/>
            <person name="Mondo S."/>
            <person name="Nolan M."/>
            <person name="Ohm R."/>
            <person name="Pangilinan J."/>
            <person name="Park H.-J."/>
            <person name="Ramirez L."/>
            <person name="Alfaro M."/>
            <person name="Sun H."/>
            <person name="Tritt A."/>
            <person name="Yoshinaga Y."/>
            <person name="Zwiers L.-H."/>
            <person name="Turgeon B."/>
            <person name="Goodwin S."/>
            <person name="Spatafora J."/>
            <person name="Crous P."/>
            <person name="Grigoriev I."/>
        </authorList>
    </citation>
    <scope>NUCLEOTIDE SEQUENCE</scope>
    <source>
        <strain evidence="1">CBS 110217</strain>
    </source>
</reference>
<name>A0A9P4H240_9PLEO</name>
<dbReference type="AlphaFoldDB" id="A0A9P4H240"/>
<keyword evidence="2" id="KW-1185">Reference proteome</keyword>
<accession>A0A9P4H240</accession>
<sequence>CTGANDHIPWAFLASLINVRVQKGILMIPEYPLGPEHNEPEIGRALQEFLEFYKCDYCFEEGFDSWREWLLNRVNIENLKFGDQIYAEGESAGGRALITILFKNADINEGTHLPIRVDLDRFGMLGHYTR</sequence>
<evidence type="ECO:0000313" key="2">
    <source>
        <dbReference type="Proteomes" id="UP000799777"/>
    </source>
</evidence>
<dbReference type="Proteomes" id="UP000799777">
    <property type="component" value="Unassembled WGS sequence"/>
</dbReference>
<proteinExistence type="predicted"/>
<comment type="caution">
    <text evidence="1">The sequence shown here is derived from an EMBL/GenBank/DDBJ whole genome shotgun (WGS) entry which is preliminary data.</text>
</comment>
<protein>
    <submittedName>
        <fullName evidence="1">Uncharacterized protein</fullName>
    </submittedName>
</protein>
<evidence type="ECO:0000313" key="1">
    <source>
        <dbReference type="EMBL" id="KAF2025311.1"/>
    </source>
</evidence>